<dbReference type="InterPro" id="IPR045865">
    <property type="entry name" value="ACT-like_dom_sf"/>
</dbReference>
<dbReference type="EMBL" id="QEIN01000161">
    <property type="protein sequence ID" value="RCV54724.1"/>
    <property type="molecule type" value="Genomic_DNA"/>
</dbReference>
<dbReference type="Pfam" id="PF00583">
    <property type="entry name" value="Acetyltransf_1"/>
    <property type="match status" value="1"/>
</dbReference>
<organism evidence="3 4">
    <name type="scientific">Marinitenerispora sediminis</name>
    <dbReference type="NCBI Taxonomy" id="1931232"/>
    <lineage>
        <taxon>Bacteria</taxon>
        <taxon>Bacillati</taxon>
        <taxon>Actinomycetota</taxon>
        <taxon>Actinomycetes</taxon>
        <taxon>Streptosporangiales</taxon>
        <taxon>Nocardiopsidaceae</taxon>
        <taxon>Marinitenerispora</taxon>
    </lineage>
</organism>
<dbReference type="OrthoDB" id="5516749at2"/>
<comment type="caution">
    <text evidence="3">The sequence shown here is derived from an EMBL/GenBank/DDBJ whole genome shotgun (WGS) entry which is preliminary data.</text>
</comment>
<evidence type="ECO:0000259" key="1">
    <source>
        <dbReference type="PROSITE" id="PS51186"/>
    </source>
</evidence>
<dbReference type="SUPFAM" id="SSF55021">
    <property type="entry name" value="ACT-like"/>
    <property type="match status" value="1"/>
</dbReference>
<evidence type="ECO:0000259" key="2">
    <source>
        <dbReference type="PROSITE" id="PS51671"/>
    </source>
</evidence>
<accession>A0A368T5J3</accession>
<sequence>MSLWRIRTVVEDRPGQLAGIVDAVARHGGNVVGLSIHADVAGVVDEFIVDVPGDHRPLLRELAARSGSGGASARAAAERVEVRAAAERGPARAAAERVEVRAAAEREVLATPAQPREVGDEATRALLLTARLRAEPNRLPAALQELLLADEARWTNLTRPAAEFPEEPESTLLVPVGPLRAVRLRRADRPFTWTESARADALVRSVLPATGPAPTEGAVVTHRGTELFVWRAGTTDADAIQRLHRRCSPETTRRRYFAAMPELSSRMLGVFCDPERGLTLAARPARGGEPVALAHLMYTLDPGVGEIALLVEDSWQGVGVGTALVRVLTAIAADWGLAEVRADMAAANAPMRHVMRRVGATIRPPRGGVVQARLPVAGTVPSRRPGRLMTLLGQVGAPGSGTGAARWADPTAAR</sequence>
<feature type="domain" description="ACT" evidence="2">
    <location>
        <begin position="5"/>
        <end position="82"/>
    </location>
</feature>
<gene>
    <name evidence="3" type="ORF">DEF24_18905</name>
</gene>
<dbReference type="InterPro" id="IPR002912">
    <property type="entry name" value="ACT_dom"/>
</dbReference>
<dbReference type="AlphaFoldDB" id="A0A368T5J3"/>
<dbReference type="Proteomes" id="UP000253318">
    <property type="component" value="Unassembled WGS sequence"/>
</dbReference>
<reference evidence="3 4" key="1">
    <citation type="submission" date="2018-04" db="EMBL/GenBank/DDBJ databases">
        <title>Novel actinobacteria from marine sediment.</title>
        <authorList>
            <person name="Ng Z.Y."/>
            <person name="Tan G.Y.A."/>
        </authorList>
    </citation>
    <scope>NUCLEOTIDE SEQUENCE [LARGE SCALE GENOMIC DNA]</scope>
    <source>
        <strain evidence="3 4">TPS81</strain>
    </source>
</reference>
<dbReference type="PROSITE" id="PS51186">
    <property type="entry name" value="GNAT"/>
    <property type="match status" value="1"/>
</dbReference>
<dbReference type="CDD" id="cd02116">
    <property type="entry name" value="ACT"/>
    <property type="match status" value="1"/>
</dbReference>
<protein>
    <submittedName>
        <fullName evidence="3">GNAT family N-acetyltransferase</fullName>
    </submittedName>
</protein>
<dbReference type="RefSeq" id="WP_114397074.1">
    <property type="nucleotide sequence ID" value="NZ_QEIM01000026.1"/>
</dbReference>
<keyword evidence="3" id="KW-0808">Transferase</keyword>
<evidence type="ECO:0000313" key="4">
    <source>
        <dbReference type="Proteomes" id="UP000253318"/>
    </source>
</evidence>
<dbReference type="InterPro" id="IPR016181">
    <property type="entry name" value="Acyl_CoA_acyltransferase"/>
</dbReference>
<dbReference type="InterPro" id="IPR000182">
    <property type="entry name" value="GNAT_dom"/>
</dbReference>
<dbReference type="Pfam" id="PF01842">
    <property type="entry name" value="ACT"/>
    <property type="match status" value="1"/>
</dbReference>
<evidence type="ECO:0000313" key="3">
    <source>
        <dbReference type="EMBL" id="RCV54724.1"/>
    </source>
</evidence>
<dbReference type="GO" id="GO:0016747">
    <property type="term" value="F:acyltransferase activity, transferring groups other than amino-acyl groups"/>
    <property type="evidence" value="ECO:0007669"/>
    <property type="project" value="InterPro"/>
</dbReference>
<dbReference type="SUPFAM" id="SSF55729">
    <property type="entry name" value="Acyl-CoA N-acyltransferases (Nat)"/>
    <property type="match status" value="1"/>
</dbReference>
<dbReference type="Gene3D" id="3.40.630.30">
    <property type="match status" value="1"/>
</dbReference>
<keyword evidence="4" id="KW-1185">Reference proteome</keyword>
<feature type="domain" description="N-acetyltransferase" evidence="1">
    <location>
        <begin position="227"/>
        <end position="377"/>
    </location>
</feature>
<name>A0A368T5J3_9ACTN</name>
<dbReference type="CDD" id="cd04301">
    <property type="entry name" value="NAT_SF"/>
    <property type="match status" value="1"/>
</dbReference>
<dbReference type="PROSITE" id="PS51671">
    <property type="entry name" value="ACT"/>
    <property type="match status" value="1"/>
</dbReference>
<proteinExistence type="predicted"/>